<keyword evidence="3" id="KW-1185">Reference proteome</keyword>
<reference evidence="2" key="1">
    <citation type="journal article" date="2015" name="Antonie Van Leeuwenhoek">
        <title>Comparative 16S rRNA signatures and multilocus sequence analysis for the genus Salinicola and description of Salinicola acroporae sp. nov., isolated from coral Acropora digitifera.</title>
        <authorList>
            <person name="Lepcha R.T."/>
            <person name="Poddar A."/>
            <person name="Schumann P."/>
            <person name="Das S.K."/>
        </authorList>
    </citation>
    <scope>NUCLEOTIDE SEQUENCE</scope>
    <source>
        <strain evidence="2">S4-41</strain>
    </source>
</reference>
<reference evidence="2" key="2">
    <citation type="submission" date="2017-11" db="EMBL/GenBank/DDBJ databases">
        <authorList>
            <person name="Das S.K."/>
        </authorList>
    </citation>
    <scope>NUCLEOTIDE SEQUENCE</scope>
    <source>
        <strain evidence="2">S4-41</strain>
    </source>
</reference>
<name>A0ABT6I5F1_9GAMM</name>
<evidence type="ECO:0000313" key="3">
    <source>
        <dbReference type="Proteomes" id="UP001162135"/>
    </source>
</evidence>
<sequence>MNHTTHNADNATPAPGETETMIDANATTQGTENVTIDANDTSNAQETDAVPEHMATQAQLRDVYLAKRRDLQTYVDRLRRNQKGAAAAREEAETSDTRWRELLRENDGEVTREVRQLKRAVTDNRETAEELEALAAELEKEYETRNIDVIEARTAYGSAAYKAKRIELRKKFDRALAAVIATPEGQALIDVMRPMQEMLERDTRDSYQGLYQAGVVSDSYHAAIQAEAKNRLPVLLSTRLRKGQDEALRPVVAEDDPLETLKTIPQLDCEREYKGPTNALQLEMRRRRRVLEEQRTGRVQR</sequence>
<evidence type="ECO:0000256" key="1">
    <source>
        <dbReference type="SAM" id="Coils"/>
    </source>
</evidence>
<protein>
    <submittedName>
        <fullName evidence="2">Uncharacterized protein</fullName>
    </submittedName>
</protein>
<gene>
    <name evidence="2" type="ORF">CUR86_08595</name>
</gene>
<dbReference type="Proteomes" id="UP001162135">
    <property type="component" value="Unassembled WGS sequence"/>
</dbReference>
<organism evidence="2 3">
    <name type="scientific">Salinicola acroporae</name>
    <dbReference type="NCBI Taxonomy" id="1541440"/>
    <lineage>
        <taxon>Bacteria</taxon>
        <taxon>Pseudomonadati</taxon>
        <taxon>Pseudomonadota</taxon>
        <taxon>Gammaproteobacteria</taxon>
        <taxon>Oceanospirillales</taxon>
        <taxon>Halomonadaceae</taxon>
        <taxon>Salinicola</taxon>
    </lineage>
</organism>
<proteinExistence type="predicted"/>
<comment type="caution">
    <text evidence="2">The sequence shown here is derived from an EMBL/GenBank/DDBJ whole genome shotgun (WGS) entry which is preliminary data.</text>
</comment>
<evidence type="ECO:0000313" key="2">
    <source>
        <dbReference type="EMBL" id="MDH4572510.1"/>
    </source>
</evidence>
<dbReference type="EMBL" id="PGFS01000001">
    <property type="protein sequence ID" value="MDH4572510.1"/>
    <property type="molecule type" value="Genomic_DNA"/>
</dbReference>
<feature type="coiled-coil region" evidence="1">
    <location>
        <begin position="114"/>
        <end position="148"/>
    </location>
</feature>
<dbReference type="RefSeq" id="WP_110717921.1">
    <property type="nucleotide sequence ID" value="NZ_PGFS01000001.1"/>
</dbReference>
<keyword evidence="1" id="KW-0175">Coiled coil</keyword>
<accession>A0ABT6I5F1</accession>